<protein>
    <submittedName>
        <fullName evidence="1">Uncharacterized protein</fullName>
    </submittedName>
</protein>
<sequence length="199" mass="20906">MASVSSPGPHARSRLLDAYRNRPPAPDTVRGACRMLGSVGGGWVGGSGAWMVPHGGEQHREGVDLFIGQWGHRPYGAADRRVFVVRFVGRVVRRAGHRGSLTPRRSSRDDRRGVAVAPGGGRRGWFGTVAWHPGVDGYRDRAVFVQITGGARGAGMGCCRYLVAGVVLAGGVPGVGCGVAGVVAARACAVWVWVCPTRV</sequence>
<gene>
    <name evidence="1" type="ordered locus">Francci3_0139</name>
</gene>
<evidence type="ECO:0000313" key="1">
    <source>
        <dbReference type="EMBL" id="ABD09533.1"/>
    </source>
</evidence>
<proteinExistence type="predicted"/>
<dbReference type="Proteomes" id="UP000001937">
    <property type="component" value="Chromosome"/>
</dbReference>
<reference evidence="1 2" key="1">
    <citation type="journal article" date="2007" name="Genome Res.">
        <title>Genome characteristics of facultatively symbiotic Frankia sp. strains reflect host range and host plant biogeography.</title>
        <authorList>
            <person name="Normand P."/>
            <person name="Lapierre P."/>
            <person name="Tisa L.S."/>
            <person name="Gogarten J.P."/>
            <person name="Alloisio N."/>
            <person name="Bagnarol E."/>
            <person name="Bassi C.A."/>
            <person name="Berry A.M."/>
            <person name="Bickhart D.M."/>
            <person name="Choisne N."/>
            <person name="Couloux A."/>
            <person name="Cournoyer B."/>
            <person name="Cruveiller S."/>
            <person name="Daubin V."/>
            <person name="Demange N."/>
            <person name="Francino M.P."/>
            <person name="Goltsman E."/>
            <person name="Huang Y."/>
            <person name="Kopp O.R."/>
            <person name="Labarre L."/>
            <person name="Lapidus A."/>
            <person name="Lavire C."/>
            <person name="Marechal J."/>
            <person name="Martinez M."/>
            <person name="Mastronunzio J.E."/>
            <person name="Mullin B.C."/>
            <person name="Niemann J."/>
            <person name="Pujic P."/>
            <person name="Rawnsley T."/>
            <person name="Rouy Z."/>
            <person name="Schenowitz C."/>
            <person name="Sellstedt A."/>
            <person name="Tavares F."/>
            <person name="Tomkins J.P."/>
            <person name="Vallenet D."/>
            <person name="Valverde C."/>
            <person name="Wall L.G."/>
            <person name="Wang Y."/>
            <person name="Medigue C."/>
            <person name="Benson D.R."/>
        </authorList>
    </citation>
    <scope>NUCLEOTIDE SEQUENCE [LARGE SCALE GENOMIC DNA]</scope>
    <source>
        <strain evidence="2">DSM 45818 / CECT 9043 / CcI3</strain>
    </source>
</reference>
<dbReference type="HOGENOM" id="CLU_1370431_0_0_11"/>
<accession>Q2JGQ9</accession>
<dbReference type="AlphaFoldDB" id="Q2JGQ9"/>
<organism evidence="1 2">
    <name type="scientific">Frankia casuarinae (strain DSM 45818 / CECT 9043 / HFP020203 / CcI3)</name>
    <dbReference type="NCBI Taxonomy" id="106370"/>
    <lineage>
        <taxon>Bacteria</taxon>
        <taxon>Bacillati</taxon>
        <taxon>Actinomycetota</taxon>
        <taxon>Actinomycetes</taxon>
        <taxon>Frankiales</taxon>
        <taxon>Frankiaceae</taxon>
        <taxon>Frankia</taxon>
    </lineage>
</organism>
<name>Q2JGQ9_FRACC</name>
<dbReference type="EMBL" id="CP000249">
    <property type="protein sequence ID" value="ABD09533.1"/>
    <property type="molecule type" value="Genomic_DNA"/>
</dbReference>
<evidence type="ECO:0000313" key="2">
    <source>
        <dbReference type="Proteomes" id="UP000001937"/>
    </source>
</evidence>
<dbReference type="KEGG" id="fra:Francci3_0139"/>
<keyword evidence="2" id="KW-1185">Reference proteome</keyword>